<proteinExistence type="predicted"/>
<organism evidence="1 2">
    <name type="scientific">Platanthera guangdongensis</name>
    <dbReference type="NCBI Taxonomy" id="2320717"/>
    <lineage>
        <taxon>Eukaryota</taxon>
        <taxon>Viridiplantae</taxon>
        <taxon>Streptophyta</taxon>
        <taxon>Embryophyta</taxon>
        <taxon>Tracheophyta</taxon>
        <taxon>Spermatophyta</taxon>
        <taxon>Magnoliopsida</taxon>
        <taxon>Liliopsida</taxon>
        <taxon>Asparagales</taxon>
        <taxon>Orchidaceae</taxon>
        <taxon>Orchidoideae</taxon>
        <taxon>Orchideae</taxon>
        <taxon>Orchidinae</taxon>
        <taxon>Platanthera</taxon>
    </lineage>
</organism>
<name>A0ABR2LW92_9ASPA</name>
<dbReference type="Proteomes" id="UP001412067">
    <property type="component" value="Unassembled WGS sequence"/>
</dbReference>
<sequence length="83" mass="9111">MDKLFIGGSLAVRSVHTLQHLGITHIICLCLDEIGQSNYQHPELFEYKDFSISVSVMDPSSEAEFGVSHCSDSPRGEALGVFL</sequence>
<reference evidence="1 2" key="1">
    <citation type="journal article" date="2022" name="Nat. Plants">
        <title>Genomes of leafy and leafless Platanthera orchids illuminate the evolution of mycoheterotrophy.</title>
        <authorList>
            <person name="Li M.H."/>
            <person name="Liu K.W."/>
            <person name="Li Z."/>
            <person name="Lu H.C."/>
            <person name="Ye Q.L."/>
            <person name="Zhang D."/>
            <person name="Wang J.Y."/>
            <person name="Li Y.F."/>
            <person name="Zhong Z.M."/>
            <person name="Liu X."/>
            <person name="Yu X."/>
            <person name="Liu D.K."/>
            <person name="Tu X.D."/>
            <person name="Liu B."/>
            <person name="Hao Y."/>
            <person name="Liao X.Y."/>
            <person name="Jiang Y.T."/>
            <person name="Sun W.H."/>
            <person name="Chen J."/>
            <person name="Chen Y.Q."/>
            <person name="Ai Y."/>
            <person name="Zhai J.W."/>
            <person name="Wu S.S."/>
            <person name="Zhou Z."/>
            <person name="Hsiao Y.Y."/>
            <person name="Wu W.L."/>
            <person name="Chen Y.Y."/>
            <person name="Lin Y.F."/>
            <person name="Hsu J.L."/>
            <person name="Li C.Y."/>
            <person name="Wang Z.W."/>
            <person name="Zhao X."/>
            <person name="Zhong W.Y."/>
            <person name="Ma X.K."/>
            <person name="Ma L."/>
            <person name="Huang J."/>
            <person name="Chen G.Z."/>
            <person name="Huang M.Z."/>
            <person name="Huang L."/>
            <person name="Peng D.H."/>
            <person name="Luo Y.B."/>
            <person name="Zou S.Q."/>
            <person name="Chen S.P."/>
            <person name="Lan S."/>
            <person name="Tsai W.C."/>
            <person name="Van de Peer Y."/>
            <person name="Liu Z.J."/>
        </authorList>
    </citation>
    <scope>NUCLEOTIDE SEQUENCE [LARGE SCALE GENOMIC DNA]</scope>
    <source>
        <strain evidence="1">Lor288</strain>
    </source>
</reference>
<comment type="caution">
    <text evidence="1">The sequence shown here is derived from an EMBL/GenBank/DDBJ whole genome shotgun (WGS) entry which is preliminary data.</text>
</comment>
<dbReference type="InterPro" id="IPR035010">
    <property type="entry name" value="PHS1"/>
</dbReference>
<evidence type="ECO:0000313" key="2">
    <source>
        <dbReference type="Proteomes" id="UP001412067"/>
    </source>
</evidence>
<dbReference type="PANTHER" id="PTHR47100">
    <property type="entry name" value="DUAL SPECIFICITY PROTEIN PHOSPHATASE PHS1"/>
    <property type="match status" value="1"/>
</dbReference>
<gene>
    <name evidence="1" type="primary">PHS1</name>
    <name evidence="1" type="ORF">KSP40_PGU005526</name>
</gene>
<evidence type="ECO:0000313" key="1">
    <source>
        <dbReference type="EMBL" id="KAK8953127.1"/>
    </source>
</evidence>
<protein>
    <submittedName>
        <fullName evidence="1">Dual specificity protein phosphatase PHS1</fullName>
    </submittedName>
</protein>
<dbReference type="EMBL" id="JBBWWR010000014">
    <property type="protein sequence ID" value="KAK8953127.1"/>
    <property type="molecule type" value="Genomic_DNA"/>
</dbReference>
<accession>A0ABR2LW92</accession>
<dbReference type="InterPro" id="IPR029021">
    <property type="entry name" value="Prot-tyrosine_phosphatase-like"/>
</dbReference>
<dbReference type="Gene3D" id="3.90.190.10">
    <property type="entry name" value="Protein tyrosine phosphatase superfamily"/>
    <property type="match status" value="1"/>
</dbReference>
<dbReference type="PANTHER" id="PTHR47100:SF5">
    <property type="entry name" value="DUAL SPECIFICITY PROTEIN PHOSPHATASE PHS1"/>
    <property type="match status" value="1"/>
</dbReference>
<keyword evidence="2" id="KW-1185">Reference proteome</keyword>